<dbReference type="PANTHER" id="PTHR30532">
    <property type="entry name" value="IRON III DICITRATE-BINDING PERIPLASMIC PROTEIN"/>
    <property type="match status" value="1"/>
</dbReference>
<dbReference type="PANTHER" id="PTHR30532:SF1">
    <property type="entry name" value="IRON(3+)-HYDROXAMATE-BINDING PROTEIN FHUD"/>
    <property type="match status" value="1"/>
</dbReference>
<dbReference type="SUPFAM" id="SSF53807">
    <property type="entry name" value="Helical backbone' metal receptor"/>
    <property type="match status" value="1"/>
</dbReference>
<dbReference type="GO" id="GO:1901678">
    <property type="term" value="P:iron coordination entity transport"/>
    <property type="evidence" value="ECO:0007669"/>
    <property type="project" value="UniProtKB-ARBA"/>
</dbReference>
<evidence type="ECO:0000256" key="2">
    <source>
        <dbReference type="ARBA" id="ARBA00008814"/>
    </source>
</evidence>
<dbReference type="Pfam" id="PF01497">
    <property type="entry name" value="Peripla_BP_2"/>
    <property type="match status" value="1"/>
</dbReference>
<evidence type="ECO:0000256" key="3">
    <source>
        <dbReference type="ARBA" id="ARBA00022448"/>
    </source>
</evidence>
<dbReference type="GO" id="GO:0030288">
    <property type="term" value="C:outer membrane-bounded periplasmic space"/>
    <property type="evidence" value="ECO:0007669"/>
    <property type="project" value="TreeGrafter"/>
</dbReference>
<reference evidence="7" key="2">
    <citation type="submission" date="2023-02" db="EMBL/GenBank/DDBJ databases">
        <title>A novel hydrolase synthesized by Rhodococcus erythropolis HQ is responsible for the detoxification of Zearalenone.</title>
        <authorList>
            <person name="Hu J."/>
            <person name="Xu J."/>
        </authorList>
    </citation>
    <scope>NUCLEOTIDE SEQUENCE</scope>
    <source>
        <strain evidence="7">HQ</strain>
    </source>
</reference>
<feature type="domain" description="Fe/B12 periplasmic-binding" evidence="6">
    <location>
        <begin position="60"/>
        <end position="327"/>
    </location>
</feature>
<dbReference type="AlphaFoldDB" id="A0A069JH51"/>
<sequence>MRAIRSFSFGSRVIAAAAVAVVGAMVVTGCSSSSADSEQTDVRTVASAYGDIEVPVSPERVVAASYDTPWQLMSLGVKPAAVQDYGKWISEFTPEQQAFVDGLPTIGPFGEMNFEAIAAADPDIIVGDADEVDQAAFDRLSGIAPTVIVKGESRGDWKKITTELAEAIGKTDVLESTRTAYEENLERVRGEYADVIATNKWIHISLGDAPGAFSVQQPTGAIGNLVVNELGLAYGPGVPTNYTDAGYASYPMEQLADILNGVTVVLYPLNADGSTSAAVQAVLDDNLFTRLPAAQAGHVFGLQSSVTDFVTANGWLNEVKTKVFATL</sequence>
<dbReference type="EMBL" id="NOVD01000003">
    <property type="protein sequence ID" value="PCK28009.1"/>
    <property type="molecule type" value="Genomic_DNA"/>
</dbReference>
<evidence type="ECO:0000313" key="8">
    <source>
        <dbReference type="EMBL" id="PCK28009.1"/>
    </source>
</evidence>
<comment type="subcellular location">
    <subcellularLocation>
        <location evidence="1">Cell envelope</location>
    </subcellularLocation>
</comment>
<feature type="chain" id="PRO_5014215763" evidence="5">
    <location>
        <begin position="36"/>
        <end position="327"/>
    </location>
</feature>
<feature type="signal peptide" evidence="5">
    <location>
        <begin position="1"/>
        <end position="35"/>
    </location>
</feature>
<name>A0A069JH51_RHOSG</name>
<dbReference type="PROSITE" id="PS50983">
    <property type="entry name" value="FE_B12_PBP"/>
    <property type="match status" value="1"/>
</dbReference>
<evidence type="ECO:0000313" key="9">
    <source>
        <dbReference type="Proteomes" id="UP000230886"/>
    </source>
</evidence>
<comment type="caution">
    <text evidence="8">The sequence shown here is derived from an EMBL/GenBank/DDBJ whole genome shotgun (WGS) entry which is preliminary data.</text>
</comment>
<reference evidence="8 9" key="1">
    <citation type="submission" date="2017-07" db="EMBL/GenBank/DDBJ databases">
        <title>Draft sequence of Rhodococcus enclensis 23b-28.</title>
        <authorList>
            <person name="Besaury L."/>
            <person name="Sancelme M."/>
            <person name="Amato P."/>
            <person name="Lallement A."/>
            <person name="Delort A.-M."/>
        </authorList>
    </citation>
    <scope>NUCLEOTIDE SEQUENCE [LARGE SCALE GENOMIC DNA]</scope>
    <source>
        <strain evidence="8 9">23b-28</strain>
    </source>
</reference>
<evidence type="ECO:0000256" key="5">
    <source>
        <dbReference type="SAM" id="SignalP"/>
    </source>
</evidence>
<dbReference type="Gene3D" id="3.40.50.1980">
    <property type="entry name" value="Nitrogenase molybdenum iron protein domain"/>
    <property type="match status" value="2"/>
</dbReference>
<evidence type="ECO:0000256" key="4">
    <source>
        <dbReference type="ARBA" id="ARBA00022729"/>
    </source>
</evidence>
<dbReference type="InterPro" id="IPR002491">
    <property type="entry name" value="ABC_transptr_periplasmic_BD"/>
</dbReference>
<dbReference type="RefSeq" id="WP_030536016.1">
    <property type="nucleotide sequence ID" value="NZ_AP023172.1"/>
</dbReference>
<dbReference type="InterPro" id="IPR051313">
    <property type="entry name" value="Bact_iron-sidero_bind"/>
</dbReference>
<dbReference type="GeneID" id="64143234"/>
<proteinExistence type="inferred from homology"/>
<keyword evidence="3" id="KW-0813">Transport</keyword>
<evidence type="ECO:0000313" key="7">
    <source>
        <dbReference type="EMBL" id="MDE8646554.1"/>
    </source>
</evidence>
<accession>A0A1C4DSC5</accession>
<dbReference type="Proteomes" id="UP000230886">
    <property type="component" value="Unassembled WGS sequence"/>
</dbReference>
<organism evidence="8 9">
    <name type="scientific">Rhodococcus qingshengii</name>
    <dbReference type="NCBI Taxonomy" id="334542"/>
    <lineage>
        <taxon>Bacteria</taxon>
        <taxon>Bacillati</taxon>
        <taxon>Actinomycetota</taxon>
        <taxon>Actinomycetes</taxon>
        <taxon>Mycobacteriales</taxon>
        <taxon>Nocardiaceae</taxon>
        <taxon>Rhodococcus</taxon>
        <taxon>Rhodococcus erythropolis group</taxon>
    </lineage>
</organism>
<dbReference type="Proteomes" id="UP001217325">
    <property type="component" value="Unassembled WGS sequence"/>
</dbReference>
<accession>A0A069JH51</accession>
<dbReference type="KEGG" id="rqi:C1M55_27525"/>
<keyword evidence="4 5" id="KW-0732">Signal</keyword>
<comment type="similarity">
    <text evidence="2">Belongs to the bacterial solute-binding protein 8 family.</text>
</comment>
<evidence type="ECO:0000256" key="1">
    <source>
        <dbReference type="ARBA" id="ARBA00004196"/>
    </source>
</evidence>
<gene>
    <name evidence="8" type="ORF">CHR55_06080</name>
    <name evidence="7" type="ORF">PXH69_16440</name>
</gene>
<dbReference type="PROSITE" id="PS51257">
    <property type="entry name" value="PROKAR_LIPOPROTEIN"/>
    <property type="match status" value="1"/>
</dbReference>
<protein>
    <submittedName>
        <fullName evidence="8">ABC transporter substrate-binding protein</fullName>
    </submittedName>
</protein>
<dbReference type="EMBL" id="JARDXE010000009">
    <property type="protein sequence ID" value="MDE8646554.1"/>
    <property type="molecule type" value="Genomic_DNA"/>
</dbReference>
<evidence type="ECO:0000259" key="6">
    <source>
        <dbReference type="PROSITE" id="PS50983"/>
    </source>
</evidence>